<evidence type="ECO:0000256" key="2">
    <source>
        <dbReference type="ARBA" id="ARBA00012758"/>
    </source>
</evidence>
<dbReference type="RefSeq" id="WP_378048792.1">
    <property type="nucleotide sequence ID" value="NZ_JBHMDN010000018.1"/>
</dbReference>
<dbReference type="Proteomes" id="UP001596378">
    <property type="component" value="Unassembled WGS sequence"/>
</dbReference>
<dbReference type="PROSITE" id="PS00609">
    <property type="entry name" value="GLYCOSYL_HYDROL_F32"/>
    <property type="match status" value="1"/>
</dbReference>
<feature type="domain" description="Glycosyl hydrolase family 32 N-terminal" evidence="5">
    <location>
        <begin position="8"/>
        <end position="295"/>
    </location>
</feature>
<comment type="caution">
    <text evidence="6">The sequence shown here is derived from an EMBL/GenBank/DDBJ whole genome shotgun (WGS) entry which is preliminary data.</text>
</comment>
<dbReference type="InterPro" id="IPR013148">
    <property type="entry name" value="Glyco_hydro_32_N"/>
</dbReference>
<comment type="similarity">
    <text evidence="1">Belongs to the glycosyl hydrolase 32 family.</text>
</comment>
<accession>A0ABW2F7N7</accession>
<keyword evidence="7" id="KW-1185">Reference proteome</keyword>
<dbReference type="PANTHER" id="PTHR43101:SF1">
    <property type="entry name" value="BETA-FRUCTOSIDASE"/>
    <property type="match status" value="1"/>
</dbReference>
<dbReference type="InterPro" id="IPR013320">
    <property type="entry name" value="ConA-like_dom_sf"/>
</dbReference>
<gene>
    <name evidence="6" type="ORF">ACFQMJ_06585</name>
</gene>
<sequence length="365" mass="41729">MAERLKYHFEPRTGWINDPNGLVFFQGKYHAFFQHYPFAPRWGQMHWGHAVSEDLVHWEELPIALYPDREYEDSKQGGCFSGCAVVKDDVLYLIYTSVSDRHGQTQSVAMSRDGVRFDKYDGNPVIGLFPAEASADFRDPKVTYMNGAYYMVVASGKDGIGKILLYKSQNLLEWDYEGVLFEGAQFGGILECPDFFPFEDKYLLMFSQMNCDTRSTMFAYGDFDGKKLTNYSLHTPHIGPHYYAPQTFQDHRGRRILIGWLFNKDEKLNGGTDYAGALTIPCELSMKDGKLRAYPVEEAQGLLSGSDELVVVEDDKIRIKADNVAFPVEYSSRIDSVRVLRDTKTIEVFVNEGEAVFTYWYYAGK</sequence>
<dbReference type="InterPro" id="IPR051214">
    <property type="entry name" value="GH32_Enzymes"/>
</dbReference>
<evidence type="ECO:0000313" key="7">
    <source>
        <dbReference type="Proteomes" id="UP001596378"/>
    </source>
</evidence>
<dbReference type="Gene3D" id="2.115.10.20">
    <property type="entry name" value="Glycosyl hydrolase domain, family 43"/>
    <property type="match status" value="1"/>
</dbReference>
<evidence type="ECO:0000256" key="1">
    <source>
        <dbReference type="ARBA" id="ARBA00009902"/>
    </source>
</evidence>
<evidence type="ECO:0000259" key="5">
    <source>
        <dbReference type="Pfam" id="PF00251"/>
    </source>
</evidence>
<dbReference type="GO" id="GO:0016787">
    <property type="term" value="F:hydrolase activity"/>
    <property type="evidence" value="ECO:0007669"/>
    <property type="project" value="UniProtKB-KW"/>
</dbReference>
<dbReference type="PANTHER" id="PTHR43101">
    <property type="entry name" value="BETA-FRUCTOSIDASE"/>
    <property type="match status" value="1"/>
</dbReference>
<protein>
    <recommendedName>
        <fullName evidence="2">beta-fructofuranosidase</fullName>
        <ecNumber evidence="2">3.2.1.26</ecNumber>
    </recommendedName>
</protein>
<organism evidence="6 7">
    <name type="scientific">Cohnella cellulosilytica</name>
    <dbReference type="NCBI Taxonomy" id="986710"/>
    <lineage>
        <taxon>Bacteria</taxon>
        <taxon>Bacillati</taxon>
        <taxon>Bacillota</taxon>
        <taxon>Bacilli</taxon>
        <taxon>Bacillales</taxon>
        <taxon>Paenibacillaceae</taxon>
        <taxon>Cohnella</taxon>
    </lineage>
</organism>
<keyword evidence="4" id="KW-0326">Glycosidase</keyword>
<proteinExistence type="inferred from homology"/>
<dbReference type="SMART" id="SM00640">
    <property type="entry name" value="Glyco_32"/>
    <property type="match status" value="1"/>
</dbReference>
<dbReference type="SUPFAM" id="SSF75005">
    <property type="entry name" value="Arabinanase/levansucrase/invertase"/>
    <property type="match status" value="1"/>
</dbReference>
<name>A0ABW2F7N7_9BACL</name>
<dbReference type="InterPro" id="IPR023296">
    <property type="entry name" value="Glyco_hydro_beta-prop_sf"/>
</dbReference>
<dbReference type="Pfam" id="PF00251">
    <property type="entry name" value="Glyco_hydro_32N"/>
    <property type="match status" value="1"/>
</dbReference>
<dbReference type="EC" id="3.2.1.26" evidence="2"/>
<dbReference type="CDD" id="cd08996">
    <property type="entry name" value="GH32_FFase"/>
    <property type="match status" value="1"/>
</dbReference>
<dbReference type="SUPFAM" id="SSF49899">
    <property type="entry name" value="Concanavalin A-like lectins/glucanases"/>
    <property type="match status" value="1"/>
</dbReference>
<dbReference type="InterPro" id="IPR001362">
    <property type="entry name" value="Glyco_hydro_32"/>
</dbReference>
<evidence type="ECO:0000256" key="3">
    <source>
        <dbReference type="ARBA" id="ARBA00022801"/>
    </source>
</evidence>
<evidence type="ECO:0000313" key="6">
    <source>
        <dbReference type="EMBL" id="MFC7148202.1"/>
    </source>
</evidence>
<reference evidence="7" key="1">
    <citation type="journal article" date="2019" name="Int. J. Syst. Evol. Microbiol.">
        <title>The Global Catalogue of Microorganisms (GCM) 10K type strain sequencing project: providing services to taxonomists for standard genome sequencing and annotation.</title>
        <authorList>
            <consortium name="The Broad Institute Genomics Platform"/>
            <consortium name="The Broad Institute Genome Sequencing Center for Infectious Disease"/>
            <person name="Wu L."/>
            <person name="Ma J."/>
        </authorList>
    </citation>
    <scope>NUCLEOTIDE SEQUENCE [LARGE SCALE GENOMIC DNA]</scope>
    <source>
        <strain evidence="7">KCTC 12907</strain>
    </source>
</reference>
<evidence type="ECO:0000256" key="4">
    <source>
        <dbReference type="ARBA" id="ARBA00023295"/>
    </source>
</evidence>
<dbReference type="EMBL" id="JBHTAI010000003">
    <property type="protein sequence ID" value="MFC7148202.1"/>
    <property type="molecule type" value="Genomic_DNA"/>
</dbReference>
<keyword evidence="3 6" id="KW-0378">Hydrolase</keyword>
<dbReference type="InterPro" id="IPR018053">
    <property type="entry name" value="Glyco_hydro_32_AS"/>
</dbReference>